<evidence type="ECO:0000256" key="4">
    <source>
        <dbReference type="ARBA" id="ARBA00022840"/>
    </source>
</evidence>
<name>A0A915KJ66_ROMCU</name>
<dbReference type="PANTHER" id="PTHR18934:SF91">
    <property type="entry name" value="PRE-MRNA-SPLICING FACTOR ATP-DEPENDENT RNA HELICASE PRP16"/>
    <property type="match status" value="1"/>
</dbReference>
<sequence length="136" mass="15473">MSKFYLLLSSSPFARPLNHDSSKDYKSSHQFAEHMKNAPSEAASEFAKEKTIKQQREYLPVFACRQQLLSVIRDNNIVVVVGETGSGKTTQLTQYLYEEGYALPDIIRGPFLDDVLLAWDNENPSNRNLENCLENT</sequence>
<proteinExistence type="predicted"/>
<keyword evidence="3" id="KW-0347">Helicase</keyword>
<evidence type="ECO:0000313" key="5">
    <source>
        <dbReference type="Proteomes" id="UP000887565"/>
    </source>
</evidence>
<keyword evidence="5" id="KW-1185">Reference proteome</keyword>
<dbReference type="PANTHER" id="PTHR18934">
    <property type="entry name" value="ATP-DEPENDENT RNA HELICASE"/>
    <property type="match status" value="1"/>
</dbReference>
<dbReference type="Proteomes" id="UP000887565">
    <property type="component" value="Unplaced"/>
</dbReference>
<dbReference type="GO" id="GO:0003723">
    <property type="term" value="F:RNA binding"/>
    <property type="evidence" value="ECO:0007669"/>
    <property type="project" value="TreeGrafter"/>
</dbReference>
<evidence type="ECO:0000256" key="3">
    <source>
        <dbReference type="ARBA" id="ARBA00022806"/>
    </source>
</evidence>
<dbReference type="Gene3D" id="3.40.50.300">
    <property type="entry name" value="P-loop containing nucleotide triphosphate hydrolases"/>
    <property type="match status" value="1"/>
</dbReference>
<keyword evidence="4" id="KW-0067">ATP-binding</keyword>
<dbReference type="WBParaSite" id="nRc.2.0.1.t38451-RA">
    <property type="protein sequence ID" value="nRc.2.0.1.t38451-RA"/>
    <property type="gene ID" value="nRc.2.0.1.g38451"/>
</dbReference>
<dbReference type="GO" id="GO:0016787">
    <property type="term" value="F:hydrolase activity"/>
    <property type="evidence" value="ECO:0007669"/>
    <property type="project" value="UniProtKB-KW"/>
</dbReference>
<reference evidence="6" key="1">
    <citation type="submission" date="2022-11" db="UniProtKB">
        <authorList>
            <consortium name="WormBaseParasite"/>
        </authorList>
    </citation>
    <scope>IDENTIFICATION</scope>
</reference>
<organism evidence="5 6">
    <name type="scientific">Romanomermis culicivorax</name>
    <name type="common">Nematode worm</name>
    <dbReference type="NCBI Taxonomy" id="13658"/>
    <lineage>
        <taxon>Eukaryota</taxon>
        <taxon>Metazoa</taxon>
        <taxon>Ecdysozoa</taxon>
        <taxon>Nematoda</taxon>
        <taxon>Enoplea</taxon>
        <taxon>Dorylaimia</taxon>
        <taxon>Mermithida</taxon>
        <taxon>Mermithoidea</taxon>
        <taxon>Mermithidae</taxon>
        <taxon>Romanomermis</taxon>
    </lineage>
</organism>
<evidence type="ECO:0000256" key="1">
    <source>
        <dbReference type="ARBA" id="ARBA00022741"/>
    </source>
</evidence>
<protein>
    <submittedName>
        <fullName evidence="6">Uncharacterized protein</fullName>
    </submittedName>
</protein>
<dbReference type="AlphaFoldDB" id="A0A915KJ66"/>
<accession>A0A915KJ66</accession>
<dbReference type="GO" id="GO:0034458">
    <property type="term" value="F:3'-5' RNA helicase activity"/>
    <property type="evidence" value="ECO:0007669"/>
    <property type="project" value="TreeGrafter"/>
</dbReference>
<dbReference type="InterPro" id="IPR027417">
    <property type="entry name" value="P-loop_NTPase"/>
</dbReference>
<evidence type="ECO:0000256" key="2">
    <source>
        <dbReference type="ARBA" id="ARBA00022801"/>
    </source>
</evidence>
<dbReference type="GO" id="GO:0005524">
    <property type="term" value="F:ATP binding"/>
    <property type="evidence" value="ECO:0007669"/>
    <property type="project" value="UniProtKB-KW"/>
</dbReference>
<evidence type="ECO:0000313" key="6">
    <source>
        <dbReference type="WBParaSite" id="nRc.2.0.1.t38451-RA"/>
    </source>
</evidence>
<keyword evidence="1" id="KW-0547">Nucleotide-binding</keyword>
<dbReference type="SUPFAM" id="SSF52540">
    <property type="entry name" value="P-loop containing nucleoside triphosphate hydrolases"/>
    <property type="match status" value="1"/>
</dbReference>
<keyword evidence="2" id="KW-0378">Hydrolase</keyword>